<dbReference type="SUPFAM" id="SSF51445">
    <property type="entry name" value="(Trans)glycosidases"/>
    <property type="match status" value="1"/>
</dbReference>
<dbReference type="InterPro" id="IPR044965">
    <property type="entry name" value="Glyco_hydro_17_plant"/>
</dbReference>
<reference evidence="7" key="1">
    <citation type="submission" date="2015-03" db="EMBL/GenBank/DDBJ databases">
        <title>Gene structure of Drosera adelae glucanase.</title>
        <authorList>
            <person name="Jumyo S."/>
            <person name="Ohyama T."/>
        </authorList>
    </citation>
    <scope>NUCLEOTIDE SEQUENCE</scope>
</reference>
<evidence type="ECO:0000256" key="3">
    <source>
        <dbReference type="ARBA" id="ARBA00023295"/>
    </source>
</evidence>
<dbReference type="PROSITE" id="PS00587">
    <property type="entry name" value="GLYCOSYL_HYDROL_F17"/>
    <property type="match status" value="1"/>
</dbReference>
<name>A0A0E4FI79_9CARY</name>
<dbReference type="InterPro" id="IPR000490">
    <property type="entry name" value="Glyco_hydro_17"/>
</dbReference>
<proteinExistence type="inferred from homology"/>
<evidence type="ECO:0000256" key="4">
    <source>
        <dbReference type="RuleBase" id="RU004335"/>
    </source>
</evidence>
<evidence type="ECO:0000313" key="7">
    <source>
        <dbReference type="EMBL" id="BAR13253.1"/>
    </source>
</evidence>
<evidence type="ECO:0000256" key="1">
    <source>
        <dbReference type="ARBA" id="ARBA00008773"/>
    </source>
</evidence>
<dbReference type="Gene3D" id="3.20.20.80">
    <property type="entry name" value="Glycosidases"/>
    <property type="match status" value="1"/>
</dbReference>
<evidence type="ECO:0000256" key="5">
    <source>
        <dbReference type="RuleBase" id="RU004336"/>
    </source>
</evidence>
<feature type="signal peptide" evidence="6">
    <location>
        <begin position="1"/>
        <end position="36"/>
    </location>
</feature>
<sequence>MELSSCASSNDGRYSMAITTLVIGLLLSNVVDTANAIGTCYGMLGNDLPSPQRVVSDYNRYNIKGMRIYGPVSSLSQALQGSPIAVMVGVPNQDLPGIAMSQSTADSWVQNNIMKYPGVRWKYISAGNEIRPNLDNGGAQYARYVLPAMQNLQTSVNKFGLRIKVSTALETGICINTYPPSQGQFDPSISGYILPIVKFLAANGSPLFLNVYPYFAYIYTPNMDIRYALFTSPNVVVQDGQYGYQNLFDAIVDSVYSALEKAGTGMVQIVVTETGWPTAGDKATSIANAQTYNNNLIQHVKNGTPKRPSKAIETFIFDMYNENLKTPEREKHWGLFKSNGEQKYPIDFN</sequence>
<dbReference type="Pfam" id="PF00332">
    <property type="entry name" value="Glyco_hydro_17"/>
    <property type="match status" value="1"/>
</dbReference>
<keyword evidence="3 5" id="KW-0326">Glycosidase</keyword>
<dbReference type="FunFam" id="3.20.20.80:FF:000010">
    <property type="entry name" value="glucan endo-1,3-beta-glucosidase, basic"/>
    <property type="match status" value="1"/>
</dbReference>
<dbReference type="AlphaFoldDB" id="A0A0E4FI79"/>
<dbReference type="GO" id="GO:0004553">
    <property type="term" value="F:hydrolase activity, hydrolyzing O-glycosyl compounds"/>
    <property type="evidence" value="ECO:0007669"/>
    <property type="project" value="InterPro"/>
</dbReference>
<protein>
    <submittedName>
        <fullName evidence="7">Glucanase</fullName>
    </submittedName>
</protein>
<evidence type="ECO:0000256" key="2">
    <source>
        <dbReference type="ARBA" id="ARBA00022801"/>
    </source>
</evidence>
<keyword evidence="6" id="KW-0732">Signal</keyword>
<feature type="chain" id="PRO_5002419619" evidence="6">
    <location>
        <begin position="37"/>
        <end position="349"/>
    </location>
</feature>
<organism evidence="7">
    <name type="scientific">Drosera adelae</name>
    <dbReference type="NCBI Taxonomy" id="173387"/>
    <lineage>
        <taxon>Eukaryota</taxon>
        <taxon>Viridiplantae</taxon>
        <taxon>Streptophyta</taxon>
        <taxon>Embryophyta</taxon>
        <taxon>Tracheophyta</taxon>
        <taxon>Spermatophyta</taxon>
        <taxon>Magnoliopsida</taxon>
        <taxon>eudicotyledons</taxon>
        <taxon>Gunneridae</taxon>
        <taxon>Pentapetalae</taxon>
        <taxon>Caryophyllales</taxon>
        <taxon>Droseraceae</taxon>
        <taxon>Drosera</taxon>
    </lineage>
</organism>
<comment type="similarity">
    <text evidence="1 4">Belongs to the glycosyl hydrolase 17 family.</text>
</comment>
<evidence type="ECO:0000256" key="6">
    <source>
        <dbReference type="SAM" id="SignalP"/>
    </source>
</evidence>
<dbReference type="GO" id="GO:0005975">
    <property type="term" value="P:carbohydrate metabolic process"/>
    <property type="evidence" value="ECO:0007669"/>
    <property type="project" value="InterPro"/>
</dbReference>
<dbReference type="InterPro" id="IPR017853">
    <property type="entry name" value="GH"/>
</dbReference>
<accession>A0A0E4FI79</accession>
<dbReference type="EMBL" id="LC037408">
    <property type="protein sequence ID" value="BAR13253.1"/>
    <property type="molecule type" value="Genomic_DNA"/>
</dbReference>
<dbReference type="PANTHER" id="PTHR32227">
    <property type="entry name" value="GLUCAN ENDO-1,3-BETA-GLUCOSIDASE BG1-RELATED-RELATED"/>
    <property type="match status" value="1"/>
</dbReference>
<gene>
    <name evidence="7" type="primary">Glu1</name>
</gene>
<keyword evidence="2 5" id="KW-0378">Hydrolase</keyword>